<reference evidence="1 2" key="1">
    <citation type="submission" date="2021-03" db="EMBL/GenBank/DDBJ databases">
        <authorList>
            <person name="Grouzdev D.S."/>
        </authorList>
    </citation>
    <scope>NUCLEOTIDE SEQUENCE [LARGE SCALE GENOMIC DNA]</scope>
    <source>
        <strain evidence="1 2">M50-1</strain>
    </source>
</reference>
<sequence>MNIALHIDRLVLDGLELGPGQARLVRAAVEVELTRLLTAGGLAPELAAGAAMPTLEAGTIATAGSEPRALGGQIAQAVYAGLGTKERP</sequence>
<dbReference type="EMBL" id="SIJK02000065">
    <property type="protein sequence ID" value="MBP1468348.1"/>
    <property type="molecule type" value="Genomic_DNA"/>
</dbReference>
<evidence type="ECO:0000313" key="1">
    <source>
        <dbReference type="EMBL" id="MBP1468348.1"/>
    </source>
</evidence>
<protein>
    <submittedName>
        <fullName evidence="1">Uncharacterized protein</fullName>
    </submittedName>
</protein>
<organism evidence="1 2">
    <name type="scientific">Candidatus Chloroploca mongolica</name>
    <dbReference type="NCBI Taxonomy" id="2528176"/>
    <lineage>
        <taxon>Bacteria</taxon>
        <taxon>Bacillati</taxon>
        <taxon>Chloroflexota</taxon>
        <taxon>Chloroflexia</taxon>
        <taxon>Chloroflexales</taxon>
        <taxon>Chloroflexineae</taxon>
        <taxon>Oscillochloridaceae</taxon>
        <taxon>Candidatus Chloroploca</taxon>
    </lineage>
</organism>
<name>A0ABS4DFX6_9CHLR</name>
<evidence type="ECO:0000313" key="2">
    <source>
        <dbReference type="Proteomes" id="UP001193081"/>
    </source>
</evidence>
<gene>
    <name evidence="1" type="ORF">EYB53_021735</name>
</gene>
<comment type="caution">
    <text evidence="1">The sequence shown here is derived from an EMBL/GenBank/DDBJ whole genome shotgun (WGS) entry which is preliminary data.</text>
</comment>
<proteinExistence type="predicted"/>
<accession>A0ABS4DFX6</accession>
<dbReference type="RefSeq" id="WP_135481009.1">
    <property type="nucleotide sequence ID" value="NZ_SIJK02000065.1"/>
</dbReference>
<dbReference type="Proteomes" id="UP001193081">
    <property type="component" value="Unassembled WGS sequence"/>
</dbReference>
<keyword evidence="2" id="KW-1185">Reference proteome</keyword>